<evidence type="ECO:0000259" key="1">
    <source>
        <dbReference type="Pfam" id="PF00135"/>
    </source>
</evidence>
<dbReference type="InterPro" id="IPR019819">
    <property type="entry name" value="Carboxylesterase_B_CS"/>
</dbReference>
<dbReference type="GeneID" id="28769316"/>
<protein>
    <recommendedName>
        <fullName evidence="1">Carboxylesterase type B domain-containing protein</fullName>
    </recommendedName>
</protein>
<dbReference type="Gene3D" id="3.40.50.1820">
    <property type="entry name" value="alpha/beta hydrolase"/>
    <property type="match status" value="1"/>
</dbReference>
<dbReference type="InterPro" id="IPR029058">
    <property type="entry name" value="AB_hydrolase_fold"/>
</dbReference>
<dbReference type="Proteomes" id="UP000077069">
    <property type="component" value="Unassembled WGS sequence"/>
</dbReference>
<keyword evidence="3" id="KW-1185">Reference proteome</keyword>
<proteinExistence type="predicted"/>
<accession>A0A177BZK0</accession>
<dbReference type="Pfam" id="PF00135">
    <property type="entry name" value="COesterase"/>
    <property type="match status" value="1"/>
</dbReference>
<sequence>MATYTSFSTLLTGVAHAQSYICPAHLVDLGYAKHVPIWTNVTATGTKLLNYNNIRYAHTPSGPLRFRKPETPPTYQNGIHSDNRNSWETDCISSAPQSVPFPLISGSTWGGEDCLFLNVIKPRNAKEGDELPVLD</sequence>
<dbReference type="InParanoid" id="A0A177BZK0"/>
<dbReference type="InterPro" id="IPR002018">
    <property type="entry name" value="CarbesteraseB"/>
</dbReference>
<evidence type="ECO:0000313" key="2">
    <source>
        <dbReference type="EMBL" id="OAG00586.1"/>
    </source>
</evidence>
<gene>
    <name evidence="2" type="ORF">CC84DRAFT_315938</name>
</gene>
<dbReference type="STRING" id="1460663.A0A177BZK0"/>
<feature type="domain" description="Carboxylesterase type B" evidence="1">
    <location>
        <begin position="47"/>
        <end position="134"/>
    </location>
</feature>
<dbReference type="EMBL" id="KV441559">
    <property type="protein sequence ID" value="OAG00586.1"/>
    <property type="molecule type" value="Genomic_DNA"/>
</dbReference>
<dbReference type="PANTHER" id="PTHR11559">
    <property type="entry name" value="CARBOXYLESTERASE"/>
    <property type="match status" value="1"/>
</dbReference>
<reference evidence="2 3" key="1">
    <citation type="submission" date="2016-05" db="EMBL/GenBank/DDBJ databases">
        <title>Comparative analysis of secretome profiles of manganese(II)-oxidizing ascomycete fungi.</title>
        <authorList>
            <consortium name="DOE Joint Genome Institute"/>
            <person name="Zeiner C.A."/>
            <person name="Purvine S.O."/>
            <person name="Zink E.M."/>
            <person name="Wu S."/>
            <person name="Pasa-Tolic L."/>
            <person name="Chaput D.L."/>
            <person name="Haridas S."/>
            <person name="Grigoriev I.V."/>
            <person name="Santelli C.M."/>
            <person name="Hansel C.M."/>
        </authorList>
    </citation>
    <scope>NUCLEOTIDE SEQUENCE [LARGE SCALE GENOMIC DNA]</scope>
    <source>
        <strain evidence="2 3">AP3s5-JAC2a</strain>
    </source>
</reference>
<dbReference type="AlphaFoldDB" id="A0A177BZK0"/>
<dbReference type="PROSITE" id="PS00941">
    <property type="entry name" value="CARBOXYLESTERASE_B_2"/>
    <property type="match status" value="1"/>
</dbReference>
<dbReference type="OrthoDB" id="408631at2759"/>
<name>A0A177BZK0_9PLEO</name>
<dbReference type="SUPFAM" id="SSF53474">
    <property type="entry name" value="alpha/beta-Hydrolases"/>
    <property type="match status" value="1"/>
</dbReference>
<dbReference type="RefSeq" id="XP_018030951.1">
    <property type="nucleotide sequence ID" value="XM_018185830.1"/>
</dbReference>
<organism evidence="2 3">
    <name type="scientific">Paraphaeosphaeria sporulosa</name>
    <dbReference type="NCBI Taxonomy" id="1460663"/>
    <lineage>
        <taxon>Eukaryota</taxon>
        <taxon>Fungi</taxon>
        <taxon>Dikarya</taxon>
        <taxon>Ascomycota</taxon>
        <taxon>Pezizomycotina</taxon>
        <taxon>Dothideomycetes</taxon>
        <taxon>Pleosporomycetidae</taxon>
        <taxon>Pleosporales</taxon>
        <taxon>Massarineae</taxon>
        <taxon>Didymosphaeriaceae</taxon>
        <taxon>Paraphaeosphaeria</taxon>
    </lineage>
</organism>
<dbReference type="InterPro" id="IPR050309">
    <property type="entry name" value="Type-B_Carboxylest/Lipase"/>
</dbReference>
<evidence type="ECO:0000313" key="3">
    <source>
        <dbReference type="Proteomes" id="UP000077069"/>
    </source>
</evidence>